<evidence type="ECO:0000313" key="11">
    <source>
        <dbReference type="Proteomes" id="UP000053240"/>
    </source>
</evidence>
<dbReference type="GO" id="GO:0008270">
    <property type="term" value="F:zinc ion binding"/>
    <property type="evidence" value="ECO:0007669"/>
    <property type="project" value="UniProtKB-KW"/>
</dbReference>
<keyword evidence="4 8" id="KW-0863">Zinc-finger</keyword>
<organism evidence="10 11">
    <name type="scientific">Papilio machaon</name>
    <name type="common">Old World swallowtail butterfly</name>
    <dbReference type="NCBI Taxonomy" id="76193"/>
    <lineage>
        <taxon>Eukaryota</taxon>
        <taxon>Metazoa</taxon>
        <taxon>Ecdysozoa</taxon>
        <taxon>Arthropoda</taxon>
        <taxon>Hexapoda</taxon>
        <taxon>Insecta</taxon>
        <taxon>Pterygota</taxon>
        <taxon>Neoptera</taxon>
        <taxon>Endopterygota</taxon>
        <taxon>Lepidoptera</taxon>
        <taxon>Glossata</taxon>
        <taxon>Ditrysia</taxon>
        <taxon>Papilionoidea</taxon>
        <taxon>Papilionidae</taxon>
        <taxon>Papilioninae</taxon>
        <taxon>Papilio</taxon>
    </lineage>
</organism>
<dbReference type="PROSITE" id="PS51522">
    <property type="entry name" value="ZF_NANOS"/>
    <property type="match status" value="1"/>
</dbReference>
<evidence type="ECO:0000256" key="5">
    <source>
        <dbReference type="ARBA" id="ARBA00022833"/>
    </source>
</evidence>
<evidence type="ECO:0000256" key="8">
    <source>
        <dbReference type="PROSITE-ProRule" id="PRU00855"/>
    </source>
</evidence>
<evidence type="ECO:0000256" key="6">
    <source>
        <dbReference type="ARBA" id="ARBA00022845"/>
    </source>
</evidence>
<sequence length="360" mass="39779">MDKISTVTSTTMNQNLIGSDEGDAIQNSLFSPLAPPFESRLNNLLQNSVQHSTLAGPRNFSQPMMSLRTDHSDAIFDDIGSRSQNYSIRSDEGDAIQNSLFSPLAPPFESRLNNLLQNSVQHSTLAGPRNFSQPMMSLRTDHSDAIFDDIGSRSQNYSINDNGDANARAQNVCNDGVPIGDTAAKNENIFDAYDFLLKSMKSAHMYISLLNPEQLAVLGAMRPSVLYEFLQGILKAKTGKRTKRLPTECAFCKNNGESEECYMSHPLKDFRGRVLCPVLRAFRCPRCGATGDRAHTKKYCPENPENSVNRSGDYQYQRRLSSASSFFMSDGVHAPAGSPPMPSDNDTGLNTHLWSSFTLN</sequence>
<evidence type="ECO:0000256" key="1">
    <source>
        <dbReference type="ARBA" id="ARBA00004496"/>
    </source>
</evidence>
<dbReference type="Gene3D" id="4.10.60.30">
    <property type="entry name" value="Nanos, RNA-binding domain"/>
    <property type="match status" value="1"/>
</dbReference>
<evidence type="ECO:0000256" key="4">
    <source>
        <dbReference type="ARBA" id="ARBA00022771"/>
    </source>
</evidence>
<gene>
    <name evidence="10" type="ORF">RR48_09271</name>
</gene>
<proteinExistence type="inferred from homology"/>
<evidence type="ECO:0000313" key="10">
    <source>
        <dbReference type="EMBL" id="KPJ15244.1"/>
    </source>
</evidence>
<accession>A0A194RCP7</accession>
<dbReference type="InterPro" id="IPR008705">
    <property type="entry name" value="Nanos/Xcar2"/>
</dbReference>
<dbReference type="InParanoid" id="A0A194RCP7"/>
<keyword evidence="3" id="KW-0479">Metal-binding</keyword>
<dbReference type="InterPro" id="IPR038129">
    <property type="entry name" value="Nanos_sf"/>
</dbReference>
<feature type="domain" description="Nanos-type" evidence="9">
    <location>
        <begin position="248"/>
        <end position="302"/>
    </location>
</feature>
<dbReference type="PANTHER" id="PTHR12887">
    <property type="entry name" value="NANOS PROTEIN"/>
    <property type="match status" value="1"/>
</dbReference>
<evidence type="ECO:0000256" key="7">
    <source>
        <dbReference type="ARBA" id="ARBA00022884"/>
    </source>
</evidence>
<comment type="subcellular location">
    <subcellularLocation>
        <location evidence="1">Cytoplasm</location>
    </subcellularLocation>
</comment>
<keyword evidence="7 8" id="KW-0694">RNA-binding</keyword>
<evidence type="ECO:0000256" key="2">
    <source>
        <dbReference type="ARBA" id="ARBA00022490"/>
    </source>
</evidence>
<dbReference type="Proteomes" id="UP000053240">
    <property type="component" value="Unassembled WGS sequence"/>
</dbReference>
<keyword evidence="2" id="KW-0963">Cytoplasm</keyword>
<keyword evidence="6 8" id="KW-0810">Translation regulation</keyword>
<dbReference type="InterPro" id="IPR024161">
    <property type="entry name" value="Znf_nanos-typ"/>
</dbReference>
<dbReference type="GO" id="GO:0006417">
    <property type="term" value="P:regulation of translation"/>
    <property type="evidence" value="ECO:0007669"/>
    <property type="project" value="UniProtKB-UniRule"/>
</dbReference>
<keyword evidence="5" id="KW-0862">Zinc</keyword>
<dbReference type="GO" id="GO:0005737">
    <property type="term" value="C:cytoplasm"/>
    <property type="evidence" value="ECO:0007669"/>
    <property type="project" value="UniProtKB-SubCell"/>
</dbReference>
<evidence type="ECO:0000256" key="3">
    <source>
        <dbReference type="ARBA" id="ARBA00022723"/>
    </source>
</evidence>
<dbReference type="Pfam" id="PF05741">
    <property type="entry name" value="zf-nanos"/>
    <property type="match status" value="1"/>
</dbReference>
<name>A0A194RCP7_PAPMA</name>
<evidence type="ECO:0000259" key="9">
    <source>
        <dbReference type="PROSITE" id="PS51522"/>
    </source>
</evidence>
<comment type="similarity">
    <text evidence="8">Belongs to the nanos family.</text>
</comment>
<reference evidence="10 11" key="1">
    <citation type="journal article" date="2015" name="Nat. Commun.">
        <title>Outbred genome sequencing and CRISPR/Cas9 gene editing in butterflies.</title>
        <authorList>
            <person name="Li X."/>
            <person name="Fan D."/>
            <person name="Zhang W."/>
            <person name="Liu G."/>
            <person name="Zhang L."/>
            <person name="Zhao L."/>
            <person name="Fang X."/>
            <person name="Chen L."/>
            <person name="Dong Y."/>
            <person name="Chen Y."/>
            <person name="Ding Y."/>
            <person name="Zhao R."/>
            <person name="Feng M."/>
            <person name="Zhu Y."/>
            <person name="Feng Y."/>
            <person name="Jiang X."/>
            <person name="Zhu D."/>
            <person name="Xiang H."/>
            <person name="Feng X."/>
            <person name="Li S."/>
            <person name="Wang J."/>
            <person name="Zhang G."/>
            <person name="Kronforst M.R."/>
            <person name="Wang W."/>
        </authorList>
    </citation>
    <scope>NUCLEOTIDE SEQUENCE [LARGE SCALE GENOMIC DNA]</scope>
    <source>
        <strain evidence="10">Ya'a_city_454_Pm</strain>
        <tissue evidence="10">Whole body</tissue>
    </source>
</reference>
<protein>
    <submittedName>
        <fullName evidence="10">Nanos-like 1</fullName>
    </submittedName>
</protein>
<dbReference type="GO" id="GO:0003723">
    <property type="term" value="F:RNA binding"/>
    <property type="evidence" value="ECO:0007669"/>
    <property type="project" value="UniProtKB-UniRule"/>
</dbReference>
<dbReference type="AlphaFoldDB" id="A0A194RCP7"/>
<keyword evidence="11" id="KW-1185">Reference proteome</keyword>
<dbReference type="EMBL" id="KQ460397">
    <property type="protein sequence ID" value="KPJ15244.1"/>
    <property type="molecule type" value="Genomic_DNA"/>
</dbReference>
<dbReference type="STRING" id="76193.A0A194RCP7"/>